<feature type="signal peptide" evidence="2">
    <location>
        <begin position="1"/>
        <end position="29"/>
    </location>
</feature>
<feature type="region of interest" description="Disordered" evidence="1">
    <location>
        <begin position="62"/>
        <end position="104"/>
    </location>
</feature>
<name>A0ABX0JTM6_9PROT</name>
<keyword evidence="4" id="KW-1185">Reference proteome</keyword>
<accession>A0ABX0JTM6</accession>
<protein>
    <submittedName>
        <fullName evidence="3">Uncharacterized protein</fullName>
    </submittedName>
</protein>
<organism evidence="3 4">
    <name type="scientific">Acetobacter musti</name>
    <dbReference type="NCBI Taxonomy" id="864732"/>
    <lineage>
        <taxon>Bacteria</taxon>
        <taxon>Pseudomonadati</taxon>
        <taxon>Pseudomonadota</taxon>
        <taxon>Alphaproteobacteria</taxon>
        <taxon>Acetobacterales</taxon>
        <taxon>Acetobacteraceae</taxon>
        <taxon>Acetobacter</taxon>
    </lineage>
</organism>
<proteinExistence type="predicted"/>
<reference evidence="3 4" key="1">
    <citation type="journal article" date="2020" name="Int. J. Syst. Evol. Microbiol.">
        <title>Novel acetic acid bacteria from cider fermentations: Acetobacter conturbans sp. nov. and Acetobacter fallax sp. nov.</title>
        <authorList>
            <person name="Sombolestani A.S."/>
            <person name="Cleenwerck I."/>
            <person name="Cnockaert M."/>
            <person name="Borremans W."/>
            <person name="Wieme A.D."/>
            <person name="De Vuyst L."/>
            <person name="Vandamme P."/>
        </authorList>
    </citation>
    <scope>NUCLEOTIDE SEQUENCE [LARGE SCALE GENOMIC DNA]</scope>
    <source>
        <strain evidence="3 4">LMG 30640</strain>
    </source>
</reference>
<evidence type="ECO:0000256" key="1">
    <source>
        <dbReference type="SAM" id="MobiDB-lite"/>
    </source>
</evidence>
<dbReference type="RefSeq" id="WP_173583694.1">
    <property type="nucleotide sequence ID" value="NZ_WOTB01000014.1"/>
</dbReference>
<feature type="compositionally biased region" description="Low complexity" evidence="1">
    <location>
        <begin position="75"/>
        <end position="96"/>
    </location>
</feature>
<dbReference type="PROSITE" id="PS51257">
    <property type="entry name" value="PROKAR_LIPOPROTEIN"/>
    <property type="match status" value="1"/>
</dbReference>
<dbReference type="Proteomes" id="UP000635278">
    <property type="component" value="Unassembled WGS sequence"/>
</dbReference>
<comment type="caution">
    <text evidence="3">The sequence shown here is derived from an EMBL/GenBank/DDBJ whole genome shotgun (WGS) entry which is preliminary data.</text>
</comment>
<evidence type="ECO:0000313" key="3">
    <source>
        <dbReference type="EMBL" id="NHN85310.1"/>
    </source>
</evidence>
<feature type="chain" id="PRO_5046993384" evidence="2">
    <location>
        <begin position="30"/>
        <end position="167"/>
    </location>
</feature>
<gene>
    <name evidence="3" type="ORF">GOB93_11740</name>
</gene>
<evidence type="ECO:0000256" key="2">
    <source>
        <dbReference type="SAM" id="SignalP"/>
    </source>
</evidence>
<dbReference type="EMBL" id="WOTB01000014">
    <property type="protein sequence ID" value="NHN85310.1"/>
    <property type="molecule type" value="Genomic_DNA"/>
</dbReference>
<sequence>MGFNRSVRAATASFALLAGCALWVGSENAAQAMTAKECHANFTAARKAGTLTSGQTYKEYKASQCSGSEPESEEAAPAAPAAAPAASSAPVPAPAAKTTGSAGYSGNAVFPSQIASKYSSLSAGTARRKTCDDQYKANKATGGNGGLRWIQKGGGYYSLCNKRLKGQ</sequence>
<evidence type="ECO:0000313" key="4">
    <source>
        <dbReference type="Proteomes" id="UP000635278"/>
    </source>
</evidence>
<keyword evidence="2" id="KW-0732">Signal</keyword>